<evidence type="ECO:0000313" key="1">
    <source>
        <dbReference type="EMBL" id="GCE28813.1"/>
    </source>
</evidence>
<evidence type="ECO:0000313" key="2">
    <source>
        <dbReference type="Proteomes" id="UP000287171"/>
    </source>
</evidence>
<dbReference type="OrthoDB" id="156775at2"/>
<name>A0A402BBP4_9CHLR</name>
<protein>
    <submittedName>
        <fullName evidence="1">Uncharacterized protein</fullName>
    </submittedName>
</protein>
<dbReference type="EMBL" id="BIFT01000001">
    <property type="protein sequence ID" value="GCE28813.1"/>
    <property type="molecule type" value="Genomic_DNA"/>
</dbReference>
<reference evidence="2" key="1">
    <citation type="submission" date="2018-12" db="EMBL/GenBank/DDBJ databases">
        <title>Tengunoibacter tsumagoiensis gen. nov., sp. nov., Dictyobacter kobayashii sp. nov., D. alpinus sp. nov., and D. joshuensis sp. nov. and description of Dictyobacteraceae fam. nov. within the order Ktedonobacterales isolated from Tengu-no-mugimeshi.</title>
        <authorList>
            <person name="Wang C.M."/>
            <person name="Zheng Y."/>
            <person name="Sakai Y."/>
            <person name="Toyoda A."/>
            <person name="Minakuchi Y."/>
            <person name="Abe K."/>
            <person name="Yokota A."/>
            <person name="Yabe S."/>
        </authorList>
    </citation>
    <scope>NUCLEOTIDE SEQUENCE [LARGE SCALE GENOMIC DNA]</scope>
    <source>
        <strain evidence="2">Uno16</strain>
    </source>
</reference>
<dbReference type="AlphaFoldDB" id="A0A402BBP4"/>
<dbReference type="Proteomes" id="UP000287171">
    <property type="component" value="Unassembled WGS sequence"/>
</dbReference>
<gene>
    <name evidence="1" type="ORF">KDA_42970</name>
</gene>
<comment type="caution">
    <text evidence="1">The sequence shown here is derived from an EMBL/GenBank/DDBJ whole genome shotgun (WGS) entry which is preliminary data.</text>
</comment>
<sequence length="145" mass="15657">MATIGVDCEMLLDGCGYFLKPGSYQMQQPRVRSATTRADGALSYVDLGPGKRRWQMVVLCLNDLQRYDGRPTGLAGQAYRDTLRASYTGSLGSTLSFVDPLNGSVAVHFDSYSERIPDLHSQVIALATGGSLAASYEVSIELVEA</sequence>
<proteinExistence type="predicted"/>
<keyword evidence="2" id="KW-1185">Reference proteome</keyword>
<accession>A0A402BBP4</accession>
<organism evidence="1 2">
    <name type="scientific">Dictyobacter alpinus</name>
    <dbReference type="NCBI Taxonomy" id="2014873"/>
    <lineage>
        <taxon>Bacteria</taxon>
        <taxon>Bacillati</taxon>
        <taxon>Chloroflexota</taxon>
        <taxon>Ktedonobacteria</taxon>
        <taxon>Ktedonobacterales</taxon>
        <taxon>Dictyobacteraceae</taxon>
        <taxon>Dictyobacter</taxon>
    </lineage>
</organism>
<dbReference type="RefSeq" id="WP_126628987.1">
    <property type="nucleotide sequence ID" value="NZ_BIFT01000001.1"/>
</dbReference>